<accession>A0ABW3H2N5</accession>
<feature type="chain" id="PRO_5045732700" evidence="2">
    <location>
        <begin position="25"/>
        <end position="171"/>
    </location>
</feature>
<keyword evidence="4" id="KW-1185">Reference proteome</keyword>
<sequence length="171" mass="17214">MNPLRSQRLAAAGLALALAGCGQGSVTVAPGNDAGNETMNLTPPPPEPANMAEPAPVNATATPSASTLGGVDLAGKVRATGQEPFWLLEIHGSTLVYTDYSVETPQPATLAPAAPVITATSATYSTSYGQAGPMTVTLTAQPCDTPAETVLPLTVKIQVGGQTREGCAEQG</sequence>
<name>A0ABW3H2N5_9SPHN</name>
<dbReference type="Proteomes" id="UP001596977">
    <property type="component" value="Unassembled WGS sequence"/>
</dbReference>
<feature type="signal peptide" evidence="2">
    <location>
        <begin position="1"/>
        <end position="24"/>
    </location>
</feature>
<evidence type="ECO:0000313" key="3">
    <source>
        <dbReference type="EMBL" id="MFD0945736.1"/>
    </source>
</evidence>
<reference evidence="4" key="1">
    <citation type="journal article" date="2019" name="Int. J. Syst. Evol. Microbiol.">
        <title>The Global Catalogue of Microorganisms (GCM) 10K type strain sequencing project: providing services to taxonomists for standard genome sequencing and annotation.</title>
        <authorList>
            <consortium name="The Broad Institute Genomics Platform"/>
            <consortium name="The Broad Institute Genome Sequencing Center for Infectious Disease"/>
            <person name="Wu L."/>
            <person name="Ma J."/>
        </authorList>
    </citation>
    <scope>NUCLEOTIDE SEQUENCE [LARGE SCALE GENOMIC DNA]</scope>
    <source>
        <strain evidence="4">CCUG 62982</strain>
    </source>
</reference>
<keyword evidence="2" id="KW-0732">Signal</keyword>
<evidence type="ECO:0000256" key="1">
    <source>
        <dbReference type="SAM" id="MobiDB-lite"/>
    </source>
</evidence>
<protein>
    <submittedName>
        <fullName evidence="3">Uncharacterized protein</fullName>
    </submittedName>
</protein>
<gene>
    <name evidence="3" type="ORF">ACFQ1E_05235</name>
</gene>
<proteinExistence type="predicted"/>
<dbReference type="EMBL" id="JBHTJG010000002">
    <property type="protein sequence ID" value="MFD0945736.1"/>
    <property type="molecule type" value="Genomic_DNA"/>
</dbReference>
<dbReference type="RefSeq" id="WP_264943458.1">
    <property type="nucleotide sequence ID" value="NZ_JAPDRA010000002.1"/>
</dbReference>
<feature type="region of interest" description="Disordered" evidence="1">
    <location>
        <begin position="30"/>
        <end position="49"/>
    </location>
</feature>
<evidence type="ECO:0000313" key="4">
    <source>
        <dbReference type="Proteomes" id="UP001596977"/>
    </source>
</evidence>
<dbReference type="PROSITE" id="PS51257">
    <property type="entry name" value="PROKAR_LIPOPROTEIN"/>
    <property type="match status" value="1"/>
</dbReference>
<comment type="caution">
    <text evidence="3">The sequence shown here is derived from an EMBL/GenBank/DDBJ whole genome shotgun (WGS) entry which is preliminary data.</text>
</comment>
<evidence type="ECO:0000256" key="2">
    <source>
        <dbReference type="SAM" id="SignalP"/>
    </source>
</evidence>
<organism evidence="3 4">
    <name type="scientific">Sphingomonas canadensis</name>
    <dbReference type="NCBI Taxonomy" id="1219257"/>
    <lineage>
        <taxon>Bacteria</taxon>
        <taxon>Pseudomonadati</taxon>
        <taxon>Pseudomonadota</taxon>
        <taxon>Alphaproteobacteria</taxon>
        <taxon>Sphingomonadales</taxon>
        <taxon>Sphingomonadaceae</taxon>
        <taxon>Sphingomonas</taxon>
    </lineage>
</organism>